<gene>
    <name evidence="1" type="ORF">FYJ37_03180</name>
</gene>
<proteinExistence type="predicted"/>
<accession>A0A844F3Q6</accession>
<dbReference type="AlphaFoldDB" id="A0A844F3Q6"/>
<organism evidence="1 2">
    <name type="scientific">Clostridium scindens (strain JCM 10418 / VPI 12708)</name>
    <dbReference type="NCBI Taxonomy" id="29347"/>
    <lineage>
        <taxon>Bacteria</taxon>
        <taxon>Bacillati</taxon>
        <taxon>Bacillota</taxon>
        <taxon>Clostridia</taxon>
        <taxon>Lachnospirales</taxon>
        <taxon>Lachnospiraceae</taxon>
    </lineage>
</organism>
<name>A0A844F3Q6_CLOSV</name>
<dbReference type="Proteomes" id="UP000462363">
    <property type="component" value="Unassembled WGS sequence"/>
</dbReference>
<dbReference type="GO" id="GO:0051301">
    <property type="term" value="P:cell division"/>
    <property type="evidence" value="ECO:0007669"/>
    <property type="project" value="UniProtKB-KW"/>
</dbReference>
<sequence length="228" mass="25875">MLTLYTAIGTLKFVKNTDGKSTPMVLNNHQEFGLCDHELILWSCLAFQILQIHELESAYHVRLKNSGRPDGLAFSHYLNRLLLRGLIAKGEGVTGVDALYQLLGKLHILPVHETFSTRLFTCIQLYVEGKIKPGDFGKYLRKEKNTPIEETVLKLTKAVPLTTAELVTCVDQKKVPKREDEVLTQLYDGTEDTYLTLADQAQILHIQYPVLQAVGNLYLNKQISFQRF</sequence>
<reference evidence="1 2" key="1">
    <citation type="submission" date="2019-08" db="EMBL/GenBank/DDBJ databases">
        <title>In-depth cultivation of the pig gut microbiome towards novel bacterial diversity and tailored functional studies.</title>
        <authorList>
            <person name="Wylensek D."/>
            <person name="Hitch T.C.A."/>
            <person name="Clavel T."/>
        </authorList>
    </citation>
    <scope>NUCLEOTIDE SEQUENCE [LARGE SCALE GENOMIC DNA]</scope>
    <source>
        <strain evidence="1 2">BL-389-WT-3D</strain>
    </source>
</reference>
<dbReference type="RefSeq" id="WP_154322144.1">
    <property type="nucleotide sequence ID" value="NZ_CAMCJP010000039.1"/>
</dbReference>
<protein>
    <submittedName>
        <fullName evidence="1">Cell division protein</fullName>
    </submittedName>
</protein>
<keyword evidence="1" id="KW-0132">Cell division</keyword>
<dbReference type="EMBL" id="VUMB01000005">
    <property type="protein sequence ID" value="MSS39383.1"/>
    <property type="molecule type" value="Genomic_DNA"/>
</dbReference>
<evidence type="ECO:0000313" key="1">
    <source>
        <dbReference type="EMBL" id="MSS39383.1"/>
    </source>
</evidence>
<evidence type="ECO:0000313" key="2">
    <source>
        <dbReference type="Proteomes" id="UP000462363"/>
    </source>
</evidence>
<keyword evidence="1" id="KW-0131">Cell cycle</keyword>
<comment type="caution">
    <text evidence="1">The sequence shown here is derived from an EMBL/GenBank/DDBJ whole genome shotgun (WGS) entry which is preliminary data.</text>
</comment>